<proteinExistence type="predicted"/>
<evidence type="ECO:0000256" key="1">
    <source>
        <dbReference type="SAM" id="Phobius"/>
    </source>
</evidence>
<dbReference type="EMBL" id="MFQN01000028">
    <property type="protein sequence ID" value="OGH74116.1"/>
    <property type="molecule type" value="Genomic_DNA"/>
</dbReference>
<keyword evidence="1" id="KW-0812">Transmembrane</keyword>
<evidence type="ECO:0008006" key="4">
    <source>
        <dbReference type="Google" id="ProtNLM"/>
    </source>
</evidence>
<accession>A0A1F6MR25</accession>
<evidence type="ECO:0000313" key="2">
    <source>
        <dbReference type="EMBL" id="OGH74116.1"/>
    </source>
</evidence>
<feature type="transmembrane region" description="Helical" evidence="1">
    <location>
        <begin position="37"/>
        <end position="59"/>
    </location>
</feature>
<feature type="transmembrane region" description="Helical" evidence="1">
    <location>
        <begin position="71"/>
        <end position="91"/>
    </location>
</feature>
<evidence type="ECO:0000313" key="3">
    <source>
        <dbReference type="Proteomes" id="UP000178347"/>
    </source>
</evidence>
<keyword evidence="1" id="KW-0472">Membrane</keyword>
<gene>
    <name evidence="2" type="ORF">A3G00_05090</name>
</gene>
<dbReference type="AlphaFoldDB" id="A0A1F6MR25"/>
<dbReference type="Proteomes" id="UP000178347">
    <property type="component" value="Unassembled WGS sequence"/>
</dbReference>
<feature type="transmembrane region" description="Helical" evidence="1">
    <location>
        <begin position="6"/>
        <end position="30"/>
    </location>
</feature>
<comment type="caution">
    <text evidence="2">The sequence shown here is derived from an EMBL/GenBank/DDBJ whole genome shotgun (WGS) entry which is preliminary data.</text>
</comment>
<reference evidence="2 3" key="1">
    <citation type="journal article" date="2016" name="Nat. Commun.">
        <title>Thousands of microbial genomes shed light on interconnected biogeochemical processes in an aquifer system.</title>
        <authorList>
            <person name="Anantharaman K."/>
            <person name="Brown C.T."/>
            <person name="Hug L.A."/>
            <person name="Sharon I."/>
            <person name="Castelle C.J."/>
            <person name="Probst A.J."/>
            <person name="Thomas B.C."/>
            <person name="Singh A."/>
            <person name="Wilkins M.J."/>
            <person name="Karaoz U."/>
            <person name="Brodie E.L."/>
            <person name="Williams K.H."/>
            <person name="Hubbard S.S."/>
            <person name="Banfield J.F."/>
        </authorList>
    </citation>
    <scope>NUCLEOTIDE SEQUENCE [LARGE SCALE GENOMIC DNA]</scope>
</reference>
<name>A0A1F6MR25_9BACT</name>
<sequence>MRSILRFLLILLAIVFLSAFHIGLAFLLPFPWSKINIILTVLIVLMFWWDSGFIIWLSFFSHLIIELYTTAPFGILLTSGTLSILLSFWLYKYLFTNRSWYAAGALGLLTIFIYRAIYIMAILSLKFFGLTQILPWQNIMQTLSWELLFSVPAIALLFFIVSRFSRRLNTSLDHSALFKV</sequence>
<keyword evidence="1" id="KW-1133">Transmembrane helix</keyword>
<feature type="transmembrane region" description="Helical" evidence="1">
    <location>
        <begin position="143"/>
        <end position="161"/>
    </location>
</feature>
<dbReference type="STRING" id="1798692.A3G00_05090"/>
<feature type="transmembrane region" description="Helical" evidence="1">
    <location>
        <begin position="100"/>
        <end position="123"/>
    </location>
</feature>
<protein>
    <recommendedName>
        <fullName evidence="4">Rod shape-determining protein MreD</fullName>
    </recommendedName>
</protein>
<organism evidence="2 3">
    <name type="scientific">Candidatus Magasanikbacteria bacterium RIFCSPLOWO2_12_FULL_43_12</name>
    <dbReference type="NCBI Taxonomy" id="1798692"/>
    <lineage>
        <taxon>Bacteria</taxon>
        <taxon>Candidatus Magasanikiibacteriota</taxon>
    </lineage>
</organism>